<organism evidence="5 6">
    <name type="scientific">Anisodus acutangulus</name>
    <dbReference type="NCBI Taxonomy" id="402998"/>
    <lineage>
        <taxon>Eukaryota</taxon>
        <taxon>Viridiplantae</taxon>
        <taxon>Streptophyta</taxon>
        <taxon>Embryophyta</taxon>
        <taxon>Tracheophyta</taxon>
        <taxon>Spermatophyta</taxon>
        <taxon>Magnoliopsida</taxon>
        <taxon>eudicotyledons</taxon>
        <taxon>Gunneridae</taxon>
        <taxon>Pentapetalae</taxon>
        <taxon>asterids</taxon>
        <taxon>lamiids</taxon>
        <taxon>Solanales</taxon>
        <taxon>Solanaceae</taxon>
        <taxon>Solanoideae</taxon>
        <taxon>Hyoscyameae</taxon>
        <taxon>Anisodus</taxon>
    </lineage>
</organism>
<dbReference type="InterPro" id="IPR036397">
    <property type="entry name" value="RNaseH_sf"/>
</dbReference>
<sequence>MYKKLYLVSFANLKLQEMWCNSRRESSGAQMSNCPRENMTDMLEDILLSFLSTVQLKLVFDDPHREGIFGIVFPRSDPCDKAPSWFTYSVTCKKAMYLNLNKHWYTDNFLGFAIYCQLPFLNDELPKHQSYLFRIFWGVAVSINLERASMDQQPLEKIVHLQVSNVVACGSFDCFIFFQVDTSKVHHKGKGKDTTLLNDPNDYCRFEVSIDSDIPLNLGVRLVYADDIEDMRAMRELYKPRSRTTVDLNIFDVDSRGQCVLEIEVKGAWKEGHEWAGMAWIAYMKSGIIVAAARISLKVTSKLHAEVHAFEYAVKWATLGCRKILILSDSPTFIKELHNSDCCSDQDLVYVLHECLEFMEERGISWEVVKVSSFAVSEAKEAVKKAMKTYRTLAKHKLLL</sequence>
<dbReference type="GO" id="GO:0004523">
    <property type="term" value="F:RNA-DNA hybrid ribonuclease activity"/>
    <property type="evidence" value="ECO:0007669"/>
    <property type="project" value="InterPro"/>
</dbReference>
<dbReference type="EMBL" id="JAJAGQ010000023">
    <property type="protein sequence ID" value="KAJ8528168.1"/>
    <property type="molecule type" value="Genomic_DNA"/>
</dbReference>
<evidence type="ECO:0000256" key="1">
    <source>
        <dbReference type="ARBA" id="ARBA00022614"/>
    </source>
</evidence>
<dbReference type="Gene3D" id="3.30.420.10">
    <property type="entry name" value="Ribonuclease H-like superfamily/Ribonuclease H"/>
    <property type="match status" value="1"/>
</dbReference>
<evidence type="ECO:0000256" key="2">
    <source>
        <dbReference type="ARBA" id="ARBA00022737"/>
    </source>
</evidence>
<keyword evidence="6" id="KW-1185">Reference proteome</keyword>
<keyword evidence="2" id="KW-0677">Repeat</keyword>
<keyword evidence="1" id="KW-0433">Leucine-rich repeat</keyword>
<dbReference type="Pfam" id="PF13456">
    <property type="entry name" value="RVT_3"/>
    <property type="match status" value="1"/>
</dbReference>
<comment type="caution">
    <text evidence="5">The sequence shown here is derived from an EMBL/GenBank/DDBJ whole genome shotgun (WGS) entry which is preliminary data.</text>
</comment>
<feature type="domain" description="RNase H type-1" evidence="3">
    <location>
        <begin position="265"/>
        <end position="360"/>
    </location>
</feature>
<dbReference type="InterPro" id="IPR045344">
    <property type="entry name" value="C-JID"/>
</dbReference>
<reference evidence="6" key="1">
    <citation type="journal article" date="2023" name="Proc. Natl. Acad. Sci. U.S.A.">
        <title>Genomic and structural basis for evolution of tropane alkaloid biosynthesis.</title>
        <authorList>
            <person name="Wanga Y.-J."/>
            <person name="Taina T."/>
            <person name="Yua J.-Y."/>
            <person name="Lia J."/>
            <person name="Xua B."/>
            <person name="Chenc J."/>
            <person name="D'Auriad J.C."/>
            <person name="Huanga J.-P."/>
            <person name="Huanga S.-X."/>
        </authorList>
    </citation>
    <scope>NUCLEOTIDE SEQUENCE [LARGE SCALE GENOMIC DNA]</scope>
    <source>
        <strain evidence="6">cv. KIB-2019</strain>
    </source>
</reference>
<dbReference type="InterPro" id="IPR044730">
    <property type="entry name" value="RNase_H-like_dom_plant"/>
</dbReference>
<dbReference type="AlphaFoldDB" id="A0A9Q1L748"/>
<dbReference type="GO" id="GO:0003676">
    <property type="term" value="F:nucleic acid binding"/>
    <property type="evidence" value="ECO:0007669"/>
    <property type="project" value="InterPro"/>
</dbReference>
<protein>
    <recommendedName>
        <fullName evidence="7">RNase H type-1 domain-containing protein</fullName>
    </recommendedName>
</protein>
<evidence type="ECO:0000313" key="6">
    <source>
        <dbReference type="Proteomes" id="UP001152561"/>
    </source>
</evidence>
<evidence type="ECO:0000259" key="3">
    <source>
        <dbReference type="Pfam" id="PF13456"/>
    </source>
</evidence>
<accession>A0A9Q1L748</accession>
<proteinExistence type="predicted"/>
<dbReference type="OrthoDB" id="1305754at2759"/>
<dbReference type="CDD" id="cd06222">
    <property type="entry name" value="RNase_H_like"/>
    <property type="match status" value="1"/>
</dbReference>
<feature type="domain" description="C-JID" evidence="4">
    <location>
        <begin position="80"/>
        <end position="229"/>
    </location>
</feature>
<name>A0A9Q1L748_9SOLA</name>
<evidence type="ECO:0000313" key="5">
    <source>
        <dbReference type="EMBL" id="KAJ8528168.1"/>
    </source>
</evidence>
<evidence type="ECO:0000259" key="4">
    <source>
        <dbReference type="Pfam" id="PF20160"/>
    </source>
</evidence>
<dbReference type="InterPro" id="IPR012337">
    <property type="entry name" value="RNaseH-like_sf"/>
</dbReference>
<evidence type="ECO:0008006" key="7">
    <source>
        <dbReference type="Google" id="ProtNLM"/>
    </source>
</evidence>
<dbReference type="SUPFAM" id="SSF53098">
    <property type="entry name" value="Ribonuclease H-like"/>
    <property type="match status" value="1"/>
</dbReference>
<dbReference type="InterPro" id="IPR002156">
    <property type="entry name" value="RNaseH_domain"/>
</dbReference>
<gene>
    <name evidence="5" type="ORF">K7X08_021860</name>
</gene>
<dbReference type="Proteomes" id="UP001152561">
    <property type="component" value="Unassembled WGS sequence"/>
</dbReference>
<dbReference type="Pfam" id="PF20160">
    <property type="entry name" value="C-JID"/>
    <property type="match status" value="1"/>
</dbReference>